<name>A0A0G4LLW6_VERLO</name>
<gene>
    <name evidence="1" type="ORF">BN1708_017999</name>
</gene>
<reference evidence="1 2" key="1">
    <citation type="submission" date="2015-05" db="EMBL/GenBank/DDBJ databases">
        <authorList>
            <person name="Wang D.B."/>
            <person name="Wang M."/>
        </authorList>
    </citation>
    <scope>NUCLEOTIDE SEQUENCE [LARGE SCALE GENOMIC DNA]</scope>
    <source>
        <strain evidence="1">VL1</strain>
    </source>
</reference>
<feature type="non-terminal residue" evidence="1">
    <location>
        <position position="98"/>
    </location>
</feature>
<keyword evidence="2" id="KW-1185">Reference proteome</keyword>
<sequence>MYLASPMQYRSSDLVIHYNDLKQLGTIFVGLRVVKLRTHQTLVADDVLELANKLMGVCRPTTDTDDIWTPQFDKLHELFASGIVSCKVIEPAMISEAA</sequence>
<dbReference type="AlphaFoldDB" id="A0A0G4LLW6"/>
<protein>
    <submittedName>
        <fullName evidence="1">Uncharacterized protein</fullName>
    </submittedName>
</protein>
<evidence type="ECO:0000313" key="1">
    <source>
        <dbReference type="EMBL" id="CRK23037.1"/>
    </source>
</evidence>
<dbReference type="Proteomes" id="UP000044602">
    <property type="component" value="Unassembled WGS sequence"/>
</dbReference>
<accession>A0A0G4LLW6</accession>
<evidence type="ECO:0000313" key="2">
    <source>
        <dbReference type="Proteomes" id="UP000044602"/>
    </source>
</evidence>
<proteinExistence type="predicted"/>
<organism evidence="1 2">
    <name type="scientific">Verticillium longisporum</name>
    <name type="common">Verticillium dahliae var. longisporum</name>
    <dbReference type="NCBI Taxonomy" id="100787"/>
    <lineage>
        <taxon>Eukaryota</taxon>
        <taxon>Fungi</taxon>
        <taxon>Dikarya</taxon>
        <taxon>Ascomycota</taxon>
        <taxon>Pezizomycotina</taxon>
        <taxon>Sordariomycetes</taxon>
        <taxon>Hypocreomycetidae</taxon>
        <taxon>Glomerellales</taxon>
        <taxon>Plectosphaerellaceae</taxon>
        <taxon>Verticillium</taxon>
    </lineage>
</organism>
<dbReference type="EMBL" id="CVQH01015003">
    <property type="protein sequence ID" value="CRK23037.1"/>
    <property type="molecule type" value="Genomic_DNA"/>
</dbReference>